<proteinExistence type="predicted"/>
<keyword evidence="1" id="KW-0472">Membrane</keyword>
<sequence length="60" mass="6911">MVEVFWLVVIGYLLIGLGELIPTGFRTQDTGRRADMAVCLFALRYALSWPLRYLRPAHDE</sequence>
<evidence type="ECO:0000256" key="1">
    <source>
        <dbReference type="SAM" id="Phobius"/>
    </source>
</evidence>
<dbReference type="EMBL" id="CP051775">
    <property type="protein sequence ID" value="QJE71882.1"/>
    <property type="molecule type" value="Genomic_DNA"/>
</dbReference>
<name>A0A858R3D1_9PROT</name>
<feature type="transmembrane region" description="Helical" evidence="1">
    <location>
        <begin position="6"/>
        <end position="25"/>
    </location>
</feature>
<evidence type="ECO:0000313" key="2">
    <source>
        <dbReference type="EMBL" id="QJE71882.1"/>
    </source>
</evidence>
<reference evidence="2" key="1">
    <citation type="submission" date="2020-04" db="EMBL/GenBank/DDBJ databases">
        <title>A desert anoxygenic phototrophic bacterium fixes CO2 using RubisCO under aerobic conditions.</title>
        <authorList>
            <person name="Tang K."/>
        </authorList>
    </citation>
    <scope>NUCLEOTIDE SEQUENCE [LARGE SCALE GENOMIC DNA]</scope>
    <source>
        <strain evidence="2">MIMtkB3</strain>
    </source>
</reference>
<dbReference type="Proteomes" id="UP000501891">
    <property type="component" value="Chromosome"/>
</dbReference>
<keyword evidence="1" id="KW-1133">Transmembrane helix</keyword>
<dbReference type="KEGG" id="acru:HHL28_01040"/>
<accession>A0A858R3D1</accession>
<organism evidence="2 3">
    <name type="scientific">Aerophototrophica crusticola</name>
    <dbReference type="NCBI Taxonomy" id="1709002"/>
    <lineage>
        <taxon>Bacteria</taxon>
        <taxon>Pseudomonadati</taxon>
        <taxon>Pseudomonadota</taxon>
        <taxon>Alphaproteobacteria</taxon>
        <taxon>Rhodospirillales</taxon>
        <taxon>Rhodospirillaceae</taxon>
        <taxon>Aerophototrophica</taxon>
    </lineage>
</organism>
<gene>
    <name evidence="2" type="ORF">HHL28_01040</name>
</gene>
<evidence type="ECO:0000313" key="3">
    <source>
        <dbReference type="Proteomes" id="UP000501891"/>
    </source>
</evidence>
<keyword evidence="3" id="KW-1185">Reference proteome</keyword>
<dbReference type="AlphaFoldDB" id="A0A858R3D1"/>
<keyword evidence="1" id="KW-0812">Transmembrane</keyword>
<protein>
    <submittedName>
        <fullName evidence="2">Uncharacterized protein</fullName>
    </submittedName>
</protein>